<dbReference type="PATRIC" id="fig|1150625.3.peg.170"/>
<dbReference type="Proteomes" id="UP000074108">
    <property type="component" value="Unassembled WGS sequence"/>
</dbReference>
<organism evidence="1 2">
    <name type="scientific">Bacillus coahuilensis p1.1.43</name>
    <dbReference type="NCBI Taxonomy" id="1150625"/>
    <lineage>
        <taxon>Bacteria</taxon>
        <taxon>Bacillati</taxon>
        <taxon>Bacillota</taxon>
        <taxon>Bacilli</taxon>
        <taxon>Bacillales</taxon>
        <taxon>Bacillaceae</taxon>
        <taxon>Bacillus</taxon>
    </lineage>
</organism>
<evidence type="ECO:0000313" key="2">
    <source>
        <dbReference type="Proteomes" id="UP000074108"/>
    </source>
</evidence>
<dbReference type="PROSITE" id="PS51257">
    <property type="entry name" value="PROKAR_LIPOPROTEIN"/>
    <property type="match status" value="1"/>
</dbReference>
<accession>A0A147KC93</accession>
<evidence type="ECO:0008006" key="3">
    <source>
        <dbReference type="Google" id="ProtNLM"/>
    </source>
</evidence>
<proteinExistence type="predicted"/>
<dbReference type="AlphaFoldDB" id="A0A147KC93"/>
<evidence type="ECO:0000313" key="1">
    <source>
        <dbReference type="EMBL" id="KUP09205.1"/>
    </source>
</evidence>
<name>A0A147KC93_9BACI</name>
<comment type="caution">
    <text evidence="1">The sequence shown here is derived from an EMBL/GenBank/DDBJ whole genome shotgun (WGS) entry which is preliminary data.</text>
</comment>
<protein>
    <recommendedName>
        <fullName evidence="3">Lipoprotein</fullName>
    </recommendedName>
</protein>
<dbReference type="EMBL" id="LDYG01000002">
    <property type="protein sequence ID" value="KUP09205.1"/>
    <property type="molecule type" value="Genomic_DNA"/>
</dbReference>
<keyword evidence="2" id="KW-1185">Reference proteome</keyword>
<reference evidence="1 2" key="1">
    <citation type="journal article" date="2016" name="Front. Microbiol.">
        <title>Microevolution Analysis of Bacillus coahuilensis Unveils Differences in Phosphorus Acquisition Strategies and Their Regulation.</title>
        <authorList>
            <person name="Gomez-Lunar Z."/>
            <person name="Hernandez-Gonzalez I."/>
            <person name="Rodriguez-Torres M.D."/>
            <person name="Souza V."/>
            <person name="Olmedo-Alvarez G."/>
        </authorList>
    </citation>
    <scope>NUCLEOTIDE SEQUENCE [LARGE SCALE GENOMIC DNA]</scope>
    <source>
        <strain evidence="2">p1.1.43</strain>
    </source>
</reference>
<dbReference type="STRING" id="1150625.Q75_00820"/>
<sequence>MWKTWYVVSLIGLSGCSWDVISGDWDPPRERPNVLDWKCNMDCMAPIAWIPKRVWLYMEDIFKKKWI</sequence>
<gene>
    <name evidence="1" type="ORF">Q75_00820</name>
</gene>